<accession>A0ABC8B9Z3</accession>
<proteinExistence type="predicted"/>
<reference evidence="2 3" key="1">
    <citation type="journal article" date="2010" name="Environ. Microbiol.">
        <title>Annotation and overview of the Pseudomonas savastanoi pv. savastanoi NCPPB 3335 draft genome reveals the virulence gene complement of a tumour-inducing pathogen of woody hosts.</title>
        <authorList>
            <person name="Rodriguez-Palenzuela P."/>
            <person name="Matas I.M."/>
            <person name="Murillo J."/>
            <person name="Lopez-Solanilla E."/>
            <person name="Bardaji L."/>
            <person name="Perez-Martinez I."/>
            <person name="Rodriguez-Moskera M.E."/>
            <person name="Penyalver R."/>
            <person name="Lopez M.M."/>
            <person name="Quesada J.M."/>
            <person name="Biehl B.S."/>
            <person name="Perna N.T."/>
            <person name="Glasner J.D."/>
            <person name="Cabot E.L."/>
            <person name="Neeno-Eckwall E."/>
            <person name="Ramos C."/>
        </authorList>
    </citation>
    <scope>NUCLEOTIDE SEQUENCE [LARGE SCALE GENOMIC DNA]</scope>
    <source>
        <strain evidence="2 3">NCPPB 3335</strain>
    </source>
</reference>
<dbReference type="RefSeq" id="WP_082301260.1">
    <property type="nucleotide sequence ID" value="NZ_CP008742.1"/>
</dbReference>
<gene>
    <name evidence="2" type="ORF">PSA3335_08405</name>
</gene>
<sequence length="231" mass="25091">MDELAAKVEVWKKIVDVQQHFNDLELRIRNFALIVTGAFLGLGGYAIKDGGFVTVAGLNVSSASLIVAAALVPLMAFYLMDRLWYHRLLEGSVTAGISAEGELNQSNISVKLGTCVSARSPFVIPFINLKVHSRHKMDGFYGLLFIAIIALALTLGIAINPSPVQAKYSPSNPSHILLPKKDILEARKICENYTQHILSKTVGVPGSVVIDPYTGRQAVLVAGHWSILPRC</sequence>
<dbReference type="EMBL" id="CP008742">
    <property type="protein sequence ID" value="ARD11080.1"/>
    <property type="molecule type" value="Genomic_DNA"/>
</dbReference>
<protein>
    <submittedName>
        <fullName evidence="2">Uncharacterized protein</fullName>
    </submittedName>
</protein>
<feature type="transmembrane region" description="Helical" evidence="1">
    <location>
        <begin position="28"/>
        <end position="47"/>
    </location>
</feature>
<evidence type="ECO:0000256" key="1">
    <source>
        <dbReference type="SAM" id="Phobius"/>
    </source>
</evidence>
<keyword evidence="1" id="KW-0812">Transmembrane</keyword>
<evidence type="ECO:0000313" key="2">
    <source>
        <dbReference type="EMBL" id="ARD11080.1"/>
    </source>
</evidence>
<name>A0ABC8B9Z3_PSESS</name>
<evidence type="ECO:0000313" key="3">
    <source>
        <dbReference type="Proteomes" id="UP000005729"/>
    </source>
</evidence>
<organism evidence="2 3">
    <name type="scientific">Pseudomonas savastanoi pv. savastanoi NCPPB 3335</name>
    <dbReference type="NCBI Taxonomy" id="693985"/>
    <lineage>
        <taxon>Bacteria</taxon>
        <taxon>Pseudomonadati</taxon>
        <taxon>Pseudomonadota</taxon>
        <taxon>Gammaproteobacteria</taxon>
        <taxon>Pseudomonadales</taxon>
        <taxon>Pseudomonadaceae</taxon>
        <taxon>Pseudomonas</taxon>
    </lineage>
</organism>
<feature type="transmembrane region" description="Helical" evidence="1">
    <location>
        <begin position="53"/>
        <end position="79"/>
    </location>
</feature>
<dbReference type="KEGG" id="psav:PSA3335_08405"/>
<keyword evidence="1" id="KW-1133">Transmembrane helix</keyword>
<feature type="transmembrane region" description="Helical" evidence="1">
    <location>
        <begin position="140"/>
        <end position="159"/>
    </location>
</feature>
<dbReference type="AlphaFoldDB" id="A0ABC8B9Z3"/>
<dbReference type="Proteomes" id="UP000005729">
    <property type="component" value="Chromosome"/>
</dbReference>
<keyword evidence="1" id="KW-0472">Membrane</keyword>